<accession>A0A167CBS0</accession>
<dbReference type="RefSeq" id="XP_018733953.1">
    <property type="nucleotide sequence ID" value="XM_018881354.1"/>
</dbReference>
<keyword evidence="3" id="KW-1185">Reference proteome</keyword>
<dbReference type="Proteomes" id="UP000189580">
    <property type="component" value="Chromosome c"/>
</dbReference>
<protein>
    <recommendedName>
        <fullName evidence="4">Ribosome biogenesis protein ALB1</fullName>
    </recommendedName>
</protein>
<proteinExistence type="predicted"/>
<sequence length="129" mass="13903">MPSRNSINKPKLTARKPQRPTGKKPMLLTASSSSGAALSTKVAGGVTTKVISKKRSKKDQRNAKYRAEYLKALETDVAMNDGEEGLSNRQKKKQARLQTLALILESDLPAEDMEFESTSGGTTLGGPVL</sequence>
<dbReference type="GeneID" id="30036403"/>
<evidence type="ECO:0000256" key="1">
    <source>
        <dbReference type="SAM" id="MobiDB-lite"/>
    </source>
</evidence>
<feature type="compositionally biased region" description="Low complexity" evidence="1">
    <location>
        <begin position="27"/>
        <end position="40"/>
    </location>
</feature>
<dbReference type="KEGG" id="slb:AWJ20_4288"/>
<dbReference type="OrthoDB" id="4086742at2759"/>
<name>A0A167CBS0_9ASCO</name>
<feature type="compositionally biased region" description="Basic residues" evidence="1">
    <location>
        <begin position="12"/>
        <end position="22"/>
    </location>
</feature>
<reference evidence="2 3" key="1">
    <citation type="submission" date="2016-02" db="EMBL/GenBank/DDBJ databases">
        <title>Complete genome sequence and transcriptome regulation of the pentose utilising yeast Sugiyamaella lignohabitans.</title>
        <authorList>
            <person name="Bellasio M."/>
            <person name="Peymann A."/>
            <person name="Valli M."/>
            <person name="Sipitzky M."/>
            <person name="Graf A."/>
            <person name="Sauer M."/>
            <person name="Marx H."/>
            <person name="Mattanovich D."/>
        </authorList>
    </citation>
    <scope>NUCLEOTIDE SEQUENCE [LARGE SCALE GENOMIC DNA]</scope>
    <source>
        <strain evidence="2 3">CBS 10342</strain>
    </source>
</reference>
<evidence type="ECO:0000313" key="2">
    <source>
        <dbReference type="EMBL" id="ANB11476.1"/>
    </source>
</evidence>
<dbReference type="EMBL" id="CP014500">
    <property type="protein sequence ID" value="ANB11476.1"/>
    <property type="molecule type" value="Genomic_DNA"/>
</dbReference>
<organism evidence="2 3">
    <name type="scientific">Sugiyamaella lignohabitans</name>
    <dbReference type="NCBI Taxonomy" id="796027"/>
    <lineage>
        <taxon>Eukaryota</taxon>
        <taxon>Fungi</taxon>
        <taxon>Dikarya</taxon>
        <taxon>Ascomycota</taxon>
        <taxon>Saccharomycotina</taxon>
        <taxon>Dipodascomycetes</taxon>
        <taxon>Dipodascales</taxon>
        <taxon>Trichomonascaceae</taxon>
        <taxon>Sugiyamaella</taxon>
    </lineage>
</organism>
<gene>
    <name evidence="2" type="ORF">AWJ20_4288</name>
</gene>
<evidence type="ECO:0000313" key="3">
    <source>
        <dbReference type="Proteomes" id="UP000189580"/>
    </source>
</evidence>
<evidence type="ECO:0008006" key="4">
    <source>
        <dbReference type="Google" id="ProtNLM"/>
    </source>
</evidence>
<dbReference type="AlphaFoldDB" id="A0A167CBS0"/>
<feature type="region of interest" description="Disordered" evidence="1">
    <location>
        <begin position="1"/>
        <end position="62"/>
    </location>
</feature>